<dbReference type="InterPro" id="IPR051450">
    <property type="entry name" value="Gfo/Idh/MocA_Oxidoreductases"/>
</dbReference>
<comment type="caution">
    <text evidence="2">The sequence shown here is derived from an EMBL/GenBank/DDBJ whole genome shotgun (WGS) entry which is preliminary data.</text>
</comment>
<accession>A0A0F9V919</accession>
<dbReference type="CDD" id="cd02440">
    <property type="entry name" value="AdoMet_MTases"/>
    <property type="match status" value="1"/>
</dbReference>
<dbReference type="EMBL" id="LAZR01000630">
    <property type="protein sequence ID" value="KKN62283.1"/>
    <property type="molecule type" value="Genomic_DNA"/>
</dbReference>
<evidence type="ECO:0000259" key="1">
    <source>
        <dbReference type="Pfam" id="PF01408"/>
    </source>
</evidence>
<evidence type="ECO:0000313" key="2">
    <source>
        <dbReference type="EMBL" id="KKN62283.1"/>
    </source>
</evidence>
<dbReference type="GO" id="GO:0000166">
    <property type="term" value="F:nucleotide binding"/>
    <property type="evidence" value="ECO:0007669"/>
    <property type="project" value="InterPro"/>
</dbReference>
<name>A0A0F9V919_9ZZZZ</name>
<dbReference type="Gene3D" id="3.40.50.720">
    <property type="entry name" value="NAD(P)-binding Rossmann-like Domain"/>
    <property type="match status" value="1"/>
</dbReference>
<proteinExistence type="predicted"/>
<dbReference type="SUPFAM" id="SSF55347">
    <property type="entry name" value="Glyceraldehyde-3-phosphate dehydrogenase-like, C-terminal domain"/>
    <property type="match status" value="1"/>
</dbReference>
<sequence>MKKVKILGAGSIGNHLAHACRTKGWSVLICDIDKKALERTKNDIYPSRYGVWDPKIRLSLLKEAPKEHFDIVIVGTPPDTHLDLALEILREEKPQILLIEKPLCTPSLKNAQTLFELSKKSDTTVLVGYNHVLAKSTIKVEGLLNENKIGQFITMNGGFNEHWGGIFKAHPWLAGPHETYLGFTERGGGASGEHSHAINIWQHFARVLGIGRINEVSAFMDFIEEGTASYDRICNLNVKTEKGFLGQISQDVIAQPTKKYIYIQGDNGFIEWRVNKYPGSDAIISQCKESGIHEITFPKTRPDDFKVEIEHINEIIKGEIPETPISLERGLDTMMVVAAANISHQNKRIMTIDYNSDYRLDSIKPL</sequence>
<dbReference type="Gene3D" id="3.30.360.10">
    <property type="entry name" value="Dihydrodipicolinate Reductase, domain 2"/>
    <property type="match status" value="1"/>
</dbReference>
<dbReference type="Pfam" id="PF01408">
    <property type="entry name" value="GFO_IDH_MocA"/>
    <property type="match status" value="1"/>
</dbReference>
<dbReference type="SUPFAM" id="SSF51735">
    <property type="entry name" value="NAD(P)-binding Rossmann-fold domains"/>
    <property type="match status" value="1"/>
</dbReference>
<gene>
    <name evidence="2" type="ORF">LCGC14_0513430</name>
</gene>
<protein>
    <recommendedName>
        <fullName evidence="1">Gfo/Idh/MocA-like oxidoreductase N-terminal domain-containing protein</fullName>
    </recommendedName>
</protein>
<reference evidence="2" key="1">
    <citation type="journal article" date="2015" name="Nature">
        <title>Complex archaea that bridge the gap between prokaryotes and eukaryotes.</title>
        <authorList>
            <person name="Spang A."/>
            <person name="Saw J.H."/>
            <person name="Jorgensen S.L."/>
            <person name="Zaremba-Niedzwiedzka K."/>
            <person name="Martijn J."/>
            <person name="Lind A.E."/>
            <person name="van Eijk R."/>
            <person name="Schleper C."/>
            <person name="Guy L."/>
            <person name="Ettema T.J."/>
        </authorList>
    </citation>
    <scope>NUCLEOTIDE SEQUENCE</scope>
</reference>
<dbReference type="AlphaFoldDB" id="A0A0F9V919"/>
<dbReference type="PANTHER" id="PTHR43377">
    <property type="entry name" value="BILIVERDIN REDUCTASE A"/>
    <property type="match status" value="1"/>
</dbReference>
<feature type="domain" description="Gfo/Idh/MocA-like oxidoreductase N-terminal" evidence="1">
    <location>
        <begin position="3"/>
        <end position="129"/>
    </location>
</feature>
<dbReference type="PANTHER" id="PTHR43377:SF1">
    <property type="entry name" value="BILIVERDIN REDUCTASE A"/>
    <property type="match status" value="1"/>
</dbReference>
<organism evidence="2">
    <name type="scientific">marine sediment metagenome</name>
    <dbReference type="NCBI Taxonomy" id="412755"/>
    <lineage>
        <taxon>unclassified sequences</taxon>
        <taxon>metagenomes</taxon>
        <taxon>ecological metagenomes</taxon>
    </lineage>
</organism>
<dbReference type="InterPro" id="IPR036291">
    <property type="entry name" value="NAD(P)-bd_dom_sf"/>
</dbReference>
<dbReference type="InterPro" id="IPR000683">
    <property type="entry name" value="Gfo/Idh/MocA-like_OxRdtase_N"/>
</dbReference>